<keyword evidence="3" id="KW-1185">Reference proteome</keyword>
<dbReference type="HOGENOM" id="CLU_2059404_0_0_7"/>
<evidence type="ECO:0000256" key="1">
    <source>
        <dbReference type="SAM" id="Phobius"/>
    </source>
</evidence>
<dbReference type="PATRIC" id="fig|929558.5.peg.2517"/>
<comment type="caution">
    <text evidence="2">The sequence shown here is derived from an EMBL/GenBank/DDBJ whole genome shotgun (WGS) entry which is preliminary data.</text>
</comment>
<proteinExistence type="predicted"/>
<keyword evidence="1" id="KW-0472">Membrane</keyword>
<accession>B6BNH8</accession>
<reference evidence="2 3" key="1">
    <citation type="journal article" date="2012" name="Proc. Natl. Acad. Sci. U.S.A.">
        <title>Genome and physiology of a model Epsilonproteobacterium responsible for sulfide detoxification in marine oxygen depletion zones.</title>
        <authorList>
            <person name="Grote J."/>
            <person name="Schott T."/>
            <person name="Bruckner C.G."/>
            <person name="Glockner F.O."/>
            <person name="Jost G."/>
            <person name="Teeling H."/>
            <person name="Labrenz M."/>
            <person name="Jurgens K."/>
        </authorList>
    </citation>
    <scope>NUCLEOTIDE SEQUENCE [LARGE SCALE GENOMIC DNA]</scope>
    <source>
        <strain evidence="2 3">GD1</strain>
    </source>
</reference>
<dbReference type="EMBL" id="AFRZ01000001">
    <property type="protein sequence ID" value="EHP31050.1"/>
    <property type="molecule type" value="Genomic_DNA"/>
</dbReference>
<feature type="transmembrane region" description="Helical" evidence="1">
    <location>
        <begin position="45"/>
        <end position="65"/>
    </location>
</feature>
<evidence type="ECO:0000313" key="3">
    <source>
        <dbReference type="Proteomes" id="UP000006431"/>
    </source>
</evidence>
<dbReference type="RefSeq" id="WP_008339822.1">
    <property type="nucleotide sequence ID" value="NZ_AFRZ01000001.1"/>
</dbReference>
<keyword evidence="1" id="KW-0812">Transmembrane</keyword>
<dbReference type="OrthoDB" id="7062958at2"/>
<protein>
    <submittedName>
        <fullName evidence="2">Uncharacterized protein</fullName>
    </submittedName>
</protein>
<evidence type="ECO:0000313" key="2">
    <source>
        <dbReference type="EMBL" id="EHP31050.1"/>
    </source>
</evidence>
<organism evidence="2 3">
    <name type="scientific">Sulfurimonas gotlandica (strain DSM 19862 / JCM 16533 / GD1)</name>
    <dbReference type="NCBI Taxonomy" id="929558"/>
    <lineage>
        <taxon>Bacteria</taxon>
        <taxon>Pseudomonadati</taxon>
        <taxon>Campylobacterota</taxon>
        <taxon>Epsilonproteobacteria</taxon>
        <taxon>Campylobacterales</taxon>
        <taxon>Sulfurimonadaceae</taxon>
        <taxon>Sulfurimonas</taxon>
    </lineage>
</organism>
<gene>
    <name evidence="2" type="ORF">SMGD1_2528</name>
</gene>
<name>B6BNH8_SULGG</name>
<dbReference type="eggNOG" id="ENOG502ZH5N">
    <property type="taxonomic scope" value="Bacteria"/>
</dbReference>
<dbReference type="Proteomes" id="UP000006431">
    <property type="component" value="Unassembled WGS sequence"/>
</dbReference>
<dbReference type="AlphaFoldDB" id="B6BNH8"/>
<keyword evidence="1" id="KW-1133">Transmembrane helix</keyword>
<dbReference type="STRING" id="929558.SMGD1_2528"/>
<accession>H1FZP3</accession>
<sequence length="125" mass="14279">MSFKIITESPAWKTFFSSVLPIITGILSGIFVIEITIDGVIAWSSFFKATSFYVLVFVAICMYFYNKAIYLFENEISKFSDDEYCTAYIRSKCLPEAAEKYKTLIRNGNGGELKQAMDEMKKVLK</sequence>
<feature type="transmembrane region" description="Helical" evidence="1">
    <location>
        <begin position="12"/>
        <end position="33"/>
    </location>
</feature>